<sequence>MRFFTSTIFTSIFAANLAVLVGAQEAARFGFVSVSPSTEVNVGDPITITYNSTSARTQPEFVDFYLQGQFSSGRPTPYFLIQRNEYDAEEGGANENKLLILDTTAPNVTQFGIQNWTLWAYVTYPQDGLLEIGGIASGLSYNA</sequence>
<evidence type="ECO:0000313" key="3">
    <source>
        <dbReference type="Proteomes" id="UP000297245"/>
    </source>
</evidence>
<evidence type="ECO:0000313" key="2">
    <source>
        <dbReference type="EMBL" id="THU92757.1"/>
    </source>
</evidence>
<dbReference type="Proteomes" id="UP000297245">
    <property type="component" value="Unassembled WGS sequence"/>
</dbReference>
<gene>
    <name evidence="2" type="ORF">K435DRAFT_671608</name>
</gene>
<protein>
    <submittedName>
        <fullName evidence="2">Uncharacterized protein</fullName>
    </submittedName>
</protein>
<reference evidence="2 3" key="1">
    <citation type="journal article" date="2019" name="Nat. Ecol. Evol.">
        <title>Megaphylogeny resolves global patterns of mushroom evolution.</title>
        <authorList>
            <person name="Varga T."/>
            <person name="Krizsan K."/>
            <person name="Foldi C."/>
            <person name="Dima B."/>
            <person name="Sanchez-Garcia M."/>
            <person name="Sanchez-Ramirez S."/>
            <person name="Szollosi G.J."/>
            <person name="Szarkandi J.G."/>
            <person name="Papp V."/>
            <person name="Albert L."/>
            <person name="Andreopoulos W."/>
            <person name="Angelini C."/>
            <person name="Antonin V."/>
            <person name="Barry K.W."/>
            <person name="Bougher N.L."/>
            <person name="Buchanan P."/>
            <person name="Buyck B."/>
            <person name="Bense V."/>
            <person name="Catcheside P."/>
            <person name="Chovatia M."/>
            <person name="Cooper J."/>
            <person name="Damon W."/>
            <person name="Desjardin D."/>
            <person name="Finy P."/>
            <person name="Geml J."/>
            <person name="Haridas S."/>
            <person name="Hughes K."/>
            <person name="Justo A."/>
            <person name="Karasinski D."/>
            <person name="Kautmanova I."/>
            <person name="Kiss B."/>
            <person name="Kocsube S."/>
            <person name="Kotiranta H."/>
            <person name="LaButti K.M."/>
            <person name="Lechner B.E."/>
            <person name="Liimatainen K."/>
            <person name="Lipzen A."/>
            <person name="Lukacs Z."/>
            <person name="Mihaltcheva S."/>
            <person name="Morgado L.N."/>
            <person name="Niskanen T."/>
            <person name="Noordeloos M.E."/>
            <person name="Ohm R.A."/>
            <person name="Ortiz-Santana B."/>
            <person name="Ovrebo C."/>
            <person name="Racz N."/>
            <person name="Riley R."/>
            <person name="Savchenko A."/>
            <person name="Shiryaev A."/>
            <person name="Soop K."/>
            <person name="Spirin V."/>
            <person name="Szebenyi C."/>
            <person name="Tomsovsky M."/>
            <person name="Tulloss R.E."/>
            <person name="Uehling J."/>
            <person name="Grigoriev I.V."/>
            <person name="Vagvolgyi C."/>
            <person name="Papp T."/>
            <person name="Martin F.M."/>
            <person name="Miettinen O."/>
            <person name="Hibbett D.S."/>
            <person name="Nagy L.G."/>
        </authorList>
    </citation>
    <scope>NUCLEOTIDE SEQUENCE [LARGE SCALE GENOMIC DNA]</scope>
    <source>
        <strain evidence="2 3">CBS 962.96</strain>
    </source>
</reference>
<feature type="signal peptide" evidence="1">
    <location>
        <begin position="1"/>
        <end position="23"/>
    </location>
</feature>
<dbReference type="OrthoDB" id="3043660at2759"/>
<keyword evidence="1" id="KW-0732">Signal</keyword>
<organism evidence="2 3">
    <name type="scientific">Dendrothele bispora (strain CBS 962.96)</name>
    <dbReference type="NCBI Taxonomy" id="1314807"/>
    <lineage>
        <taxon>Eukaryota</taxon>
        <taxon>Fungi</taxon>
        <taxon>Dikarya</taxon>
        <taxon>Basidiomycota</taxon>
        <taxon>Agaricomycotina</taxon>
        <taxon>Agaricomycetes</taxon>
        <taxon>Agaricomycetidae</taxon>
        <taxon>Agaricales</taxon>
        <taxon>Agaricales incertae sedis</taxon>
        <taxon>Dendrothele</taxon>
    </lineage>
</organism>
<name>A0A4S8LTA3_DENBC</name>
<dbReference type="AlphaFoldDB" id="A0A4S8LTA3"/>
<feature type="chain" id="PRO_5020520635" evidence="1">
    <location>
        <begin position="24"/>
        <end position="143"/>
    </location>
</feature>
<accession>A0A4S8LTA3</accession>
<proteinExistence type="predicted"/>
<dbReference type="EMBL" id="ML179269">
    <property type="protein sequence ID" value="THU92757.1"/>
    <property type="molecule type" value="Genomic_DNA"/>
</dbReference>
<keyword evidence="3" id="KW-1185">Reference proteome</keyword>
<evidence type="ECO:0000256" key="1">
    <source>
        <dbReference type="SAM" id="SignalP"/>
    </source>
</evidence>